<organism evidence="3 4">
    <name type="scientific">Caenorhabditis briggsae</name>
    <dbReference type="NCBI Taxonomy" id="6238"/>
    <lineage>
        <taxon>Eukaryota</taxon>
        <taxon>Metazoa</taxon>
        <taxon>Ecdysozoa</taxon>
        <taxon>Nematoda</taxon>
        <taxon>Chromadorea</taxon>
        <taxon>Rhabditida</taxon>
        <taxon>Rhabditina</taxon>
        <taxon>Rhabditomorpha</taxon>
        <taxon>Rhabditoidea</taxon>
        <taxon>Rhabditidae</taxon>
        <taxon>Peloderinae</taxon>
        <taxon>Caenorhabditis</taxon>
    </lineage>
</organism>
<feature type="coiled-coil region" evidence="1">
    <location>
        <begin position="263"/>
        <end position="290"/>
    </location>
</feature>
<reference evidence="3 4" key="1">
    <citation type="submission" date="2022-05" db="EMBL/GenBank/DDBJ databases">
        <title>Chromosome-level reference genomes for two strains of Caenorhabditis briggsae: an improved platform for comparative genomics.</title>
        <authorList>
            <person name="Stevens L."/>
            <person name="Andersen E.C."/>
        </authorList>
    </citation>
    <scope>NUCLEOTIDE SEQUENCE [LARGE SCALE GENOMIC DNA]</scope>
    <source>
        <strain evidence="3">QX1410_ONT</strain>
        <tissue evidence="3">Whole-organism</tissue>
    </source>
</reference>
<evidence type="ECO:0000313" key="3">
    <source>
        <dbReference type="EMBL" id="ULT82881.1"/>
    </source>
</evidence>
<sequence>MSHLLSPTETDASYTSDLVVAVPNLNKHDQNETCILNCSQCSTEIKLRSETFLIEMKALKEELDLSRSFMAAYDQFYKPTAMNEEMQSIRKQLVNMSTIHYQSLERVRSNAEKMKIQSRNAFDSILAAETNQHRLEKEGLYGRIGITNSYINCLYFDRRQLINQNQKITMKACTAQNKLSIEEKKVDELKHQLVEQKNLGRSTQEELNEERRKNIELEKKIYKLEIEKERFVDTIKREREKSQIEKAKSAKKDEALRSKDAQIASMKESIIEKEKQFEEVKLEVKKKLEKQRKKVTAYSIFSGIMIIISLASFLLHVLPSTSCKPESPPSPPDFINLSESPIFSINEM</sequence>
<keyword evidence="2" id="KW-1133">Transmembrane helix</keyword>
<accession>A0AAE9CVK2</accession>
<gene>
    <name evidence="3" type="ORF">L3Y34_012253</name>
</gene>
<keyword evidence="2" id="KW-0812">Transmembrane</keyword>
<dbReference type="AlphaFoldDB" id="A0AAE9CVK2"/>
<dbReference type="EMBL" id="CP090896">
    <property type="protein sequence ID" value="ULT82881.1"/>
    <property type="molecule type" value="Genomic_DNA"/>
</dbReference>
<protein>
    <submittedName>
        <fullName evidence="3">Uncharacterized protein</fullName>
    </submittedName>
</protein>
<evidence type="ECO:0000256" key="2">
    <source>
        <dbReference type="SAM" id="Phobius"/>
    </source>
</evidence>
<feature type="transmembrane region" description="Helical" evidence="2">
    <location>
        <begin position="295"/>
        <end position="318"/>
    </location>
</feature>
<keyword evidence="1" id="KW-0175">Coiled coil</keyword>
<proteinExistence type="predicted"/>
<dbReference type="Proteomes" id="UP000827892">
    <property type="component" value="Chromosome X"/>
</dbReference>
<name>A0AAE9CVK2_CAEBR</name>
<evidence type="ECO:0000256" key="1">
    <source>
        <dbReference type="SAM" id="Coils"/>
    </source>
</evidence>
<keyword evidence="2" id="KW-0472">Membrane</keyword>
<feature type="coiled-coil region" evidence="1">
    <location>
        <begin position="179"/>
        <end position="227"/>
    </location>
</feature>
<evidence type="ECO:0000313" key="4">
    <source>
        <dbReference type="Proteomes" id="UP000827892"/>
    </source>
</evidence>